<comment type="caution">
    <text evidence="1">The sequence shown here is derived from an EMBL/GenBank/DDBJ whole genome shotgun (WGS) entry which is preliminary data.</text>
</comment>
<dbReference type="AlphaFoldDB" id="A0A5J4TB26"/>
<evidence type="ECO:0000313" key="1">
    <source>
        <dbReference type="EMBL" id="KAA6355586.1"/>
    </source>
</evidence>
<dbReference type="Proteomes" id="UP000324800">
    <property type="component" value="Unassembled WGS sequence"/>
</dbReference>
<gene>
    <name evidence="1" type="ORF">EZS28_048887</name>
</gene>
<name>A0A5J4TB26_9EUKA</name>
<organism evidence="1 2">
    <name type="scientific">Streblomastix strix</name>
    <dbReference type="NCBI Taxonomy" id="222440"/>
    <lineage>
        <taxon>Eukaryota</taxon>
        <taxon>Metamonada</taxon>
        <taxon>Preaxostyla</taxon>
        <taxon>Oxymonadida</taxon>
        <taxon>Streblomastigidae</taxon>
        <taxon>Streblomastix</taxon>
    </lineage>
</organism>
<reference evidence="1 2" key="1">
    <citation type="submission" date="2019-03" db="EMBL/GenBank/DDBJ databases">
        <title>Single cell metagenomics reveals metabolic interactions within the superorganism composed of flagellate Streblomastix strix and complex community of Bacteroidetes bacteria on its surface.</title>
        <authorList>
            <person name="Treitli S.C."/>
            <person name="Kolisko M."/>
            <person name="Husnik F."/>
            <person name="Keeling P."/>
            <person name="Hampl V."/>
        </authorList>
    </citation>
    <scope>NUCLEOTIDE SEQUENCE [LARGE SCALE GENOMIC DNA]</scope>
    <source>
        <strain evidence="1">ST1C</strain>
    </source>
</reference>
<evidence type="ECO:0000313" key="2">
    <source>
        <dbReference type="Proteomes" id="UP000324800"/>
    </source>
</evidence>
<proteinExistence type="predicted"/>
<accession>A0A5J4TB26</accession>
<protein>
    <submittedName>
        <fullName evidence="1">Uncharacterized protein</fullName>
    </submittedName>
</protein>
<dbReference type="EMBL" id="SNRW01034387">
    <property type="protein sequence ID" value="KAA6355586.1"/>
    <property type="molecule type" value="Genomic_DNA"/>
</dbReference>
<sequence>MDGNDEIIPKLIQRLTFLIIQYFDVPQCITNKFDDISANTLQDHSAEVLEKAKVFIQGKLNSGRGADEIVAAIVYIALNTMNIDLRIIINNIDDSGGGILSDLQTFQKYVDIVEIFKYSKCCELPDSL</sequence>